<dbReference type="GO" id="GO:0005783">
    <property type="term" value="C:endoplasmic reticulum"/>
    <property type="evidence" value="ECO:0007669"/>
    <property type="project" value="TreeGrafter"/>
</dbReference>
<dbReference type="Proteomes" id="UP000663860">
    <property type="component" value="Unassembled WGS sequence"/>
</dbReference>
<keyword evidence="4" id="KW-0223">Dioxygenase</keyword>
<evidence type="ECO:0000256" key="6">
    <source>
        <dbReference type="ARBA" id="ARBA00023004"/>
    </source>
</evidence>
<keyword evidence="5" id="KW-0560">Oxidoreductase</keyword>
<dbReference type="Gene3D" id="2.60.120.620">
    <property type="entry name" value="q2cbj1_9rhob like domain"/>
    <property type="match status" value="1"/>
</dbReference>
<dbReference type="InterPro" id="IPR005123">
    <property type="entry name" value="Oxoglu/Fe-dep_dioxygenase_dom"/>
</dbReference>
<evidence type="ECO:0000256" key="3">
    <source>
        <dbReference type="ARBA" id="ARBA00022729"/>
    </source>
</evidence>
<dbReference type="InterPro" id="IPR044861">
    <property type="entry name" value="IPNS-like_FE2OG_OXY"/>
</dbReference>
<dbReference type="Pfam" id="PF03171">
    <property type="entry name" value="2OG-FeII_Oxy"/>
    <property type="match status" value="1"/>
</dbReference>
<organism evidence="8 9">
    <name type="scientific">Adineta steineri</name>
    <dbReference type="NCBI Taxonomy" id="433720"/>
    <lineage>
        <taxon>Eukaryota</taxon>
        <taxon>Metazoa</taxon>
        <taxon>Spiralia</taxon>
        <taxon>Gnathifera</taxon>
        <taxon>Rotifera</taxon>
        <taxon>Eurotatoria</taxon>
        <taxon>Bdelloidea</taxon>
        <taxon>Adinetida</taxon>
        <taxon>Adinetidae</taxon>
        <taxon>Adineta</taxon>
    </lineage>
</organism>
<reference evidence="8" key="1">
    <citation type="submission" date="2021-02" db="EMBL/GenBank/DDBJ databases">
        <authorList>
            <person name="Nowell W R."/>
        </authorList>
    </citation>
    <scope>NUCLEOTIDE SEQUENCE</scope>
</reference>
<evidence type="ECO:0000256" key="4">
    <source>
        <dbReference type="ARBA" id="ARBA00022964"/>
    </source>
</evidence>
<dbReference type="GO" id="GO:0031418">
    <property type="term" value="F:L-ascorbic acid binding"/>
    <property type="evidence" value="ECO:0007669"/>
    <property type="project" value="InterPro"/>
</dbReference>
<evidence type="ECO:0000313" key="8">
    <source>
        <dbReference type="EMBL" id="CAF1433384.1"/>
    </source>
</evidence>
<dbReference type="PANTHER" id="PTHR10730:SF45">
    <property type="entry name" value="PROCOLLAGEN-LYSINE,2-OXOGLUTARATE 5-DIOXYGENASE"/>
    <property type="match status" value="1"/>
</dbReference>
<accession>A0A815NS22</accession>
<dbReference type="AlphaFoldDB" id="A0A815NS22"/>
<evidence type="ECO:0000259" key="7">
    <source>
        <dbReference type="PROSITE" id="PS51471"/>
    </source>
</evidence>
<dbReference type="PANTHER" id="PTHR10730">
    <property type="entry name" value="PROCOLLAGEN-LYSINE,2-OXOGLUTARATE 5-DIOXYGENASE/GLYCOSYLTRANSFERASE 25 FAMILY MEMBER"/>
    <property type="match status" value="1"/>
</dbReference>
<evidence type="ECO:0000256" key="1">
    <source>
        <dbReference type="ARBA" id="ARBA00001961"/>
    </source>
</evidence>
<dbReference type="EMBL" id="CAJNOE010001557">
    <property type="protein sequence ID" value="CAF1433384.1"/>
    <property type="molecule type" value="Genomic_DNA"/>
</dbReference>
<keyword evidence="2" id="KW-0479">Metal-binding</keyword>
<keyword evidence="3" id="KW-0732">Signal</keyword>
<evidence type="ECO:0000256" key="5">
    <source>
        <dbReference type="ARBA" id="ARBA00023002"/>
    </source>
</evidence>
<dbReference type="GO" id="GO:0005506">
    <property type="term" value="F:iron ion binding"/>
    <property type="evidence" value="ECO:0007669"/>
    <property type="project" value="InterPro"/>
</dbReference>
<gene>
    <name evidence="8" type="ORF">IZO911_LOCUS41368</name>
</gene>
<feature type="domain" description="Fe2OG dioxygenase" evidence="7">
    <location>
        <begin position="76"/>
        <end position="169"/>
    </location>
</feature>
<name>A0A815NS22_9BILA</name>
<dbReference type="PROSITE" id="PS51471">
    <property type="entry name" value="FE2OG_OXY"/>
    <property type="match status" value="1"/>
</dbReference>
<evidence type="ECO:0000313" key="9">
    <source>
        <dbReference type="Proteomes" id="UP000663860"/>
    </source>
</evidence>
<evidence type="ECO:0000256" key="2">
    <source>
        <dbReference type="ARBA" id="ARBA00022723"/>
    </source>
</evidence>
<sequence length="169" mass="19600">MVTEAFTRDLVELMEKFNGWSGSAHNDHRLSGGYENVPTDDIHMTQVDFNEHWLFILREFVQPIQQKLYTGYYSDPPKAALNFVVRYMPEYQYKLRPHHDASTYTINLALNDVGKDYEGGGCRFLRYNCSMASTIRGWALIHPGRLTHLHEGLPVIKGKRYIMVSFIDP</sequence>
<dbReference type="InterPro" id="IPR050757">
    <property type="entry name" value="Collagen_mod_GT25"/>
</dbReference>
<dbReference type="InterPro" id="IPR006620">
    <property type="entry name" value="Pro_4_hyd_alph"/>
</dbReference>
<comment type="cofactor">
    <cofactor evidence="1">
        <name>L-ascorbate</name>
        <dbReference type="ChEBI" id="CHEBI:38290"/>
    </cofactor>
</comment>
<keyword evidence="6" id="KW-0408">Iron</keyword>
<comment type="caution">
    <text evidence="8">The sequence shown here is derived from an EMBL/GenBank/DDBJ whole genome shotgun (WGS) entry which is preliminary data.</text>
</comment>
<protein>
    <recommendedName>
        <fullName evidence="7">Fe2OG dioxygenase domain-containing protein</fullName>
    </recommendedName>
</protein>
<dbReference type="SMART" id="SM00702">
    <property type="entry name" value="P4Hc"/>
    <property type="match status" value="1"/>
</dbReference>
<proteinExistence type="predicted"/>
<dbReference type="GO" id="GO:0008475">
    <property type="term" value="F:procollagen-lysine 5-dioxygenase activity"/>
    <property type="evidence" value="ECO:0007669"/>
    <property type="project" value="TreeGrafter"/>
</dbReference>